<sequence length="108" mass="11553">MTIDGIAGWCVATAVPPGVCVGCQVDVAPIDGRWLEQACLWLMSLRGETDDALWLDAANALVFVRRHDIAAGSAALRASLEQQIAIARWLGAHHAALKEAPRAAWRPA</sequence>
<organism evidence="1 2">
    <name type="scientific">Burkholderia humptydooensis</name>
    <dbReference type="NCBI Taxonomy" id="430531"/>
    <lineage>
        <taxon>Bacteria</taxon>
        <taxon>Pseudomonadati</taxon>
        <taxon>Pseudomonadota</taxon>
        <taxon>Betaproteobacteria</taxon>
        <taxon>Burkholderiales</taxon>
        <taxon>Burkholderiaceae</taxon>
        <taxon>Burkholderia</taxon>
        <taxon>pseudomallei group</taxon>
    </lineage>
</organism>
<name>A0A7U4P456_9BURK</name>
<reference evidence="1 2" key="1">
    <citation type="submission" date="2020-12" db="EMBL/GenBank/DDBJ databases">
        <title>FDA dAtabase for Regulatory Grade micrObial Sequences (FDA-ARGOS): Supporting development and validation of Infectious Disease Dx tests.</title>
        <authorList>
            <person name="Nelson B."/>
            <person name="Plummer A."/>
            <person name="Tallon L."/>
            <person name="Sadzewicz L."/>
            <person name="Zhao X."/>
            <person name="Boylan J."/>
            <person name="Ott S."/>
            <person name="Bowen H."/>
            <person name="Vavikolanu K."/>
            <person name="Mehta A."/>
            <person name="Aluvathingal J."/>
            <person name="Nadendla S."/>
            <person name="Myers T."/>
            <person name="Yan Y."/>
            <person name="Sichtig H."/>
        </authorList>
    </citation>
    <scope>NUCLEOTIDE SEQUENCE [LARGE SCALE GENOMIC DNA]</scope>
    <source>
        <strain evidence="1 2">FDAARGOS_899</strain>
    </source>
</reference>
<dbReference type="Proteomes" id="UP000594943">
    <property type="component" value="Chromosome 1"/>
</dbReference>
<accession>A0A7T2U4H0</accession>
<dbReference type="KEGG" id="bhg:I6G56_10890"/>
<evidence type="ECO:0000313" key="1">
    <source>
        <dbReference type="EMBL" id="QPS45562.1"/>
    </source>
</evidence>
<dbReference type="AlphaFoldDB" id="A0A7U4P456"/>
<proteinExistence type="predicted"/>
<protein>
    <submittedName>
        <fullName evidence="1">Uncharacterized protein</fullName>
    </submittedName>
</protein>
<gene>
    <name evidence="1" type="ORF">I6G56_10890</name>
</gene>
<dbReference type="EMBL" id="CP065686">
    <property type="protein sequence ID" value="QPS45562.1"/>
    <property type="molecule type" value="Genomic_DNA"/>
</dbReference>
<evidence type="ECO:0000313" key="2">
    <source>
        <dbReference type="Proteomes" id="UP000594943"/>
    </source>
</evidence>
<accession>A0A7U4P456</accession>